<name>A0A4C2AGR5_EUMVA</name>
<sequence>MSAELSGRDNAGPLGRTVFHFIELERNPVTRPRPKQKLTVEDIATVRPEKRWAARFGRKNQRQRPAATGPAVRAGYVRQARQQLDTSSTRNLICI</sequence>
<accession>A0A4C2AGR5</accession>
<dbReference type="AlphaFoldDB" id="A0A4C2AGR5"/>
<keyword evidence="2" id="KW-1185">Reference proteome</keyword>
<gene>
    <name evidence="1" type="ORF">EVAR_66896_1</name>
</gene>
<protein>
    <submittedName>
        <fullName evidence="1">Uncharacterized protein</fullName>
    </submittedName>
</protein>
<dbReference type="EMBL" id="BGZK01003022">
    <property type="protein sequence ID" value="GBP97887.1"/>
    <property type="molecule type" value="Genomic_DNA"/>
</dbReference>
<evidence type="ECO:0000313" key="2">
    <source>
        <dbReference type="Proteomes" id="UP000299102"/>
    </source>
</evidence>
<dbReference type="Proteomes" id="UP000299102">
    <property type="component" value="Unassembled WGS sequence"/>
</dbReference>
<organism evidence="1 2">
    <name type="scientific">Eumeta variegata</name>
    <name type="common">Bagworm moth</name>
    <name type="synonym">Eumeta japonica</name>
    <dbReference type="NCBI Taxonomy" id="151549"/>
    <lineage>
        <taxon>Eukaryota</taxon>
        <taxon>Metazoa</taxon>
        <taxon>Ecdysozoa</taxon>
        <taxon>Arthropoda</taxon>
        <taxon>Hexapoda</taxon>
        <taxon>Insecta</taxon>
        <taxon>Pterygota</taxon>
        <taxon>Neoptera</taxon>
        <taxon>Endopterygota</taxon>
        <taxon>Lepidoptera</taxon>
        <taxon>Glossata</taxon>
        <taxon>Ditrysia</taxon>
        <taxon>Tineoidea</taxon>
        <taxon>Psychidae</taxon>
        <taxon>Oiketicinae</taxon>
        <taxon>Eumeta</taxon>
    </lineage>
</organism>
<evidence type="ECO:0000313" key="1">
    <source>
        <dbReference type="EMBL" id="GBP97887.1"/>
    </source>
</evidence>
<reference evidence="1 2" key="1">
    <citation type="journal article" date="2019" name="Commun. Biol.">
        <title>The bagworm genome reveals a unique fibroin gene that provides high tensile strength.</title>
        <authorList>
            <person name="Kono N."/>
            <person name="Nakamura H."/>
            <person name="Ohtoshi R."/>
            <person name="Tomita M."/>
            <person name="Numata K."/>
            <person name="Arakawa K."/>
        </authorList>
    </citation>
    <scope>NUCLEOTIDE SEQUENCE [LARGE SCALE GENOMIC DNA]</scope>
</reference>
<proteinExistence type="predicted"/>
<comment type="caution">
    <text evidence="1">The sequence shown here is derived from an EMBL/GenBank/DDBJ whole genome shotgun (WGS) entry which is preliminary data.</text>
</comment>